<protein>
    <submittedName>
        <fullName evidence="1">Uncharacterized protein</fullName>
    </submittedName>
</protein>
<organism evidence="1">
    <name type="scientific">marine metagenome</name>
    <dbReference type="NCBI Taxonomy" id="408172"/>
    <lineage>
        <taxon>unclassified sequences</taxon>
        <taxon>metagenomes</taxon>
        <taxon>ecological metagenomes</taxon>
    </lineage>
</organism>
<dbReference type="AlphaFoldDB" id="A0A382WYB6"/>
<reference evidence="1" key="1">
    <citation type="submission" date="2018-05" db="EMBL/GenBank/DDBJ databases">
        <authorList>
            <person name="Lanie J.A."/>
            <person name="Ng W.-L."/>
            <person name="Kazmierczak K.M."/>
            <person name="Andrzejewski T.M."/>
            <person name="Davidsen T.M."/>
            <person name="Wayne K.J."/>
            <person name="Tettelin H."/>
            <person name="Glass J.I."/>
            <person name="Rusch D."/>
            <person name="Podicherti R."/>
            <person name="Tsui H.-C.T."/>
            <person name="Winkler M.E."/>
        </authorList>
    </citation>
    <scope>NUCLEOTIDE SEQUENCE</scope>
</reference>
<dbReference type="EMBL" id="UINC01163339">
    <property type="protein sequence ID" value="SVD63599.1"/>
    <property type="molecule type" value="Genomic_DNA"/>
</dbReference>
<sequence>DESTFGMTELDAEEAHYMWTVMHNWHSFISEIYDVEFSYDLIPIEEFKQMEEKGEVDTGPAVPGNIPRAFFHAGKTHLFVDELLYVCKEEINPQAQWWDVGRGSSLEELASEMRGWIGWLNMRLVPEGEDDEVVQLYPRLDCLPPEEIDFVELRRLGTYSILKEAFWLRGVEEMRPLQLVSSLAHLGCDIEWGIGSRNAPAENQLQGIPENCMKWLDFTVVKHHDGDEVLLSMKEE</sequence>
<accession>A0A382WYB6</accession>
<feature type="non-terminal residue" evidence="1">
    <location>
        <position position="1"/>
    </location>
</feature>
<name>A0A382WYB6_9ZZZZ</name>
<gene>
    <name evidence="1" type="ORF">METZ01_LOCUS416453</name>
</gene>
<proteinExistence type="predicted"/>
<evidence type="ECO:0000313" key="1">
    <source>
        <dbReference type="EMBL" id="SVD63599.1"/>
    </source>
</evidence>